<dbReference type="GO" id="GO:0006654">
    <property type="term" value="P:phosphatidic acid biosynthetic process"/>
    <property type="evidence" value="ECO:0007669"/>
    <property type="project" value="TreeGrafter"/>
</dbReference>
<evidence type="ECO:0000256" key="2">
    <source>
        <dbReference type="ARBA" id="ARBA00023315"/>
    </source>
</evidence>
<dbReference type="STRING" id="167539.Pro_1088"/>
<dbReference type="KEGG" id="pma:Pro_1088"/>
<dbReference type="RefSeq" id="WP_011125240.1">
    <property type="nucleotide sequence ID" value="NC_005042.1"/>
</dbReference>
<dbReference type="OrthoDB" id="9803035at2"/>
<dbReference type="SMART" id="SM00563">
    <property type="entry name" value="PlsC"/>
    <property type="match status" value="1"/>
</dbReference>
<protein>
    <submittedName>
        <fullName evidence="4">1-acyl-sn-glycerol-3-phosphate acyltransferase</fullName>
    </submittedName>
</protein>
<dbReference type="SUPFAM" id="SSF69593">
    <property type="entry name" value="Glycerol-3-phosphate (1)-acyltransferase"/>
    <property type="match status" value="1"/>
</dbReference>
<keyword evidence="5" id="KW-1185">Reference proteome</keyword>
<dbReference type="PANTHER" id="PTHR10434:SF11">
    <property type="entry name" value="1-ACYL-SN-GLYCEROL-3-PHOSPHATE ACYLTRANSFERASE"/>
    <property type="match status" value="1"/>
</dbReference>
<dbReference type="PATRIC" id="fig|167539.5.peg.1138"/>
<proteinExistence type="predicted"/>
<organism evidence="4 5">
    <name type="scientific">Prochlorococcus marinus (strain SARG / CCMP1375 / SS120)</name>
    <dbReference type="NCBI Taxonomy" id="167539"/>
    <lineage>
        <taxon>Bacteria</taxon>
        <taxon>Bacillati</taxon>
        <taxon>Cyanobacteriota</taxon>
        <taxon>Cyanophyceae</taxon>
        <taxon>Synechococcales</taxon>
        <taxon>Prochlorococcaceae</taxon>
        <taxon>Prochlorococcus</taxon>
    </lineage>
</organism>
<dbReference type="EnsemblBacteria" id="AAQ00133">
    <property type="protein sequence ID" value="AAQ00133"/>
    <property type="gene ID" value="Pro_1088"/>
</dbReference>
<dbReference type="InterPro" id="IPR002123">
    <property type="entry name" value="Plipid/glycerol_acylTrfase"/>
</dbReference>
<dbReference type="GO" id="GO:0003841">
    <property type="term" value="F:1-acylglycerol-3-phosphate O-acyltransferase activity"/>
    <property type="evidence" value="ECO:0007669"/>
    <property type="project" value="TreeGrafter"/>
</dbReference>
<evidence type="ECO:0000259" key="3">
    <source>
        <dbReference type="SMART" id="SM00563"/>
    </source>
</evidence>
<name>Q7VBK4_PROMA</name>
<dbReference type="eggNOG" id="COG0204">
    <property type="taxonomic scope" value="Bacteria"/>
</dbReference>
<dbReference type="PANTHER" id="PTHR10434">
    <property type="entry name" value="1-ACYL-SN-GLYCEROL-3-PHOSPHATE ACYLTRANSFERASE"/>
    <property type="match status" value="1"/>
</dbReference>
<dbReference type="HOGENOM" id="CLU_027938_3_0_3"/>
<dbReference type="Pfam" id="PF01553">
    <property type="entry name" value="Acyltransferase"/>
    <property type="match status" value="1"/>
</dbReference>
<dbReference type="AlphaFoldDB" id="Q7VBK4"/>
<evidence type="ECO:0000313" key="5">
    <source>
        <dbReference type="Proteomes" id="UP000001420"/>
    </source>
</evidence>
<keyword evidence="2 4" id="KW-0012">Acyltransferase</keyword>
<dbReference type="Proteomes" id="UP000001420">
    <property type="component" value="Chromosome"/>
</dbReference>
<accession>Q7VBK4</accession>
<evidence type="ECO:0000313" key="4">
    <source>
        <dbReference type="EMBL" id="AAQ00133.1"/>
    </source>
</evidence>
<feature type="domain" description="Phospholipid/glycerol acyltransferase" evidence="3">
    <location>
        <begin position="52"/>
        <end position="173"/>
    </location>
</feature>
<sequence>MAFVQRESDLCKGVNPLWGKLAMIATQDIVLKNYFKSSIVLGQENLPLEGAVVLAPTHRSRWDALMLTMAAGRRVTKRDCRFMVTLSEMQGIQGWFLNRLGCYPVDKKNPSLLSLRYSIDLLSAGMQLVVFPEGQINRRGKSIKIESGLIRLSQLAFRKGVKVKVLPIGLGYSEVIPKPFSKAAICFGEPMSILKTGRKAANEFDLELASRMHTAEECALKAVGRFS</sequence>
<gene>
    <name evidence="4" type="primary">plsC</name>
    <name evidence="4" type="ordered locus">Pro_1088</name>
</gene>
<dbReference type="CDD" id="cd07989">
    <property type="entry name" value="LPLAT_AGPAT-like"/>
    <property type="match status" value="1"/>
</dbReference>
<keyword evidence="1" id="KW-0808">Transferase</keyword>
<evidence type="ECO:0000256" key="1">
    <source>
        <dbReference type="ARBA" id="ARBA00022679"/>
    </source>
</evidence>
<dbReference type="EMBL" id="AE017126">
    <property type="protein sequence ID" value="AAQ00133.1"/>
    <property type="molecule type" value="Genomic_DNA"/>
</dbReference>
<reference evidence="4 5" key="1">
    <citation type="journal article" date="2003" name="Proc. Natl. Acad. Sci. U.S.A.">
        <title>Genome sequence of the cyanobacterium Prochlorococcus marinus SS120, a nearly minimal oxyphototrophic genome.</title>
        <authorList>
            <person name="Dufresne A."/>
            <person name="Salanoubat M."/>
            <person name="Partensky F."/>
            <person name="Artiguenave F."/>
            <person name="Axmann I.M."/>
            <person name="Barbe V."/>
            <person name="Duprat S."/>
            <person name="Galperin M.Y."/>
            <person name="Koonin E.V."/>
            <person name="Le Gall F."/>
            <person name="Makarova K.S."/>
            <person name="Ostrowski M."/>
            <person name="Oztas S."/>
            <person name="Robert C."/>
            <person name="Rogozin I.B."/>
            <person name="Scanlan D.J."/>
            <person name="Tandeau de Marsac N."/>
            <person name="Weissenbach J."/>
            <person name="Wincker P."/>
            <person name="Wolf Y.I."/>
            <person name="Hess W.R."/>
        </authorList>
    </citation>
    <scope>NUCLEOTIDE SEQUENCE [LARGE SCALE GENOMIC DNA]</scope>
    <source>
        <strain evidence="5">SARG / CCMP1375 / SS120</strain>
    </source>
</reference>